<sequence>MPDPLIITVAPNGARKLKTDHAALPISPDELAQTAADCLEAGAAMIHLHVRDEEGRHSLDVEAYRAAIRAVRNRVGKDLIIQATTESVGIYNADQQMVMVRELAPEAVSLAIREICPGPAMEEKAAAFFTHLRDAGIFPQYILYSKEDIRYFRDLLTSGVIPDPGPHVLFVLGRYSPGMTSDPSDLLPFLAAADGMDCDWSVCAFGALEGACALTAAGLGGHCRVGFENNLLLADGTIAPDNAALVAQVGGQAGFMGRSVASAAEARKLLGMG</sequence>
<evidence type="ECO:0000256" key="3">
    <source>
        <dbReference type="ARBA" id="ARBA00022723"/>
    </source>
</evidence>
<dbReference type="InterPro" id="IPR013785">
    <property type="entry name" value="Aldolase_TIM"/>
</dbReference>
<dbReference type="OrthoDB" id="9805277at2"/>
<dbReference type="InterPro" id="IPR008567">
    <property type="entry name" value="BKACE"/>
</dbReference>
<dbReference type="Proteomes" id="UP000256845">
    <property type="component" value="Unassembled WGS sequence"/>
</dbReference>
<dbReference type="Gene3D" id="3.20.20.70">
    <property type="entry name" value="Aldolase class I"/>
    <property type="match status" value="1"/>
</dbReference>
<evidence type="ECO:0000313" key="5">
    <source>
        <dbReference type="EMBL" id="RED49162.1"/>
    </source>
</evidence>
<dbReference type="PANTHER" id="PTHR37418">
    <property type="entry name" value="3-KETO-5-AMINOHEXANOATE CLEAVAGE ENZYME-RELATED"/>
    <property type="match status" value="1"/>
</dbReference>
<accession>A0A3D9HHZ5</accession>
<evidence type="ECO:0000256" key="4">
    <source>
        <dbReference type="ARBA" id="ARBA00022833"/>
    </source>
</evidence>
<reference evidence="5 6" key="1">
    <citation type="submission" date="2018-07" db="EMBL/GenBank/DDBJ databases">
        <title>Genomic Encyclopedia of Type Strains, Phase III (KMG-III): the genomes of soil and plant-associated and newly described type strains.</title>
        <authorList>
            <person name="Whitman W."/>
        </authorList>
    </citation>
    <scope>NUCLEOTIDE SEQUENCE [LARGE SCALE GENOMIC DNA]</scope>
    <source>
        <strain evidence="5 6">CECT 8488</strain>
    </source>
</reference>
<name>A0A3D9HHZ5_9PROT</name>
<dbReference type="RefSeq" id="WP_115937360.1">
    <property type="nucleotide sequence ID" value="NZ_QRDW01000006.1"/>
</dbReference>
<keyword evidence="2" id="KW-0808">Transferase</keyword>
<dbReference type="GO" id="GO:0043720">
    <property type="term" value="F:3-keto-5-aminohexanoate cleavage activity"/>
    <property type="evidence" value="ECO:0007669"/>
    <property type="project" value="InterPro"/>
</dbReference>
<keyword evidence="3" id="KW-0479">Metal-binding</keyword>
<proteinExistence type="predicted"/>
<dbReference type="AlphaFoldDB" id="A0A3D9HHZ5"/>
<gene>
    <name evidence="5" type="ORF">DFP90_106140</name>
</gene>
<comment type="cofactor">
    <cofactor evidence="1">
        <name>Zn(2+)</name>
        <dbReference type="ChEBI" id="CHEBI:29105"/>
    </cofactor>
</comment>
<dbReference type="PANTHER" id="PTHR37418:SF2">
    <property type="entry name" value="3-KETO-5-AMINOHEXANOATE CLEAVAGE ENZYME"/>
    <property type="match status" value="1"/>
</dbReference>
<dbReference type="EMBL" id="QRDW01000006">
    <property type="protein sequence ID" value="RED49162.1"/>
    <property type="molecule type" value="Genomic_DNA"/>
</dbReference>
<keyword evidence="6" id="KW-1185">Reference proteome</keyword>
<organism evidence="5 6">
    <name type="scientific">Aestuariispira insulae</name>
    <dbReference type="NCBI Taxonomy" id="1461337"/>
    <lineage>
        <taxon>Bacteria</taxon>
        <taxon>Pseudomonadati</taxon>
        <taxon>Pseudomonadota</taxon>
        <taxon>Alphaproteobacteria</taxon>
        <taxon>Rhodospirillales</taxon>
        <taxon>Kiloniellaceae</taxon>
        <taxon>Aestuariispira</taxon>
    </lineage>
</organism>
<protein>
    <submittedName>
        <fullName evidence="5">Uncharacterized protein (DUF849 family)</fullName>
    </submittedName>
</protein>
<dbReference type="Pfam" id="PF05853">
    <property type="entry name" value="BKACE"/>
    <property type="match status" value="1"/>
</dbReference>
<dbReference type="GO" id="GO:0046872">
    <property type="term" value="F:metal ion binding"/>
    <property type="evidence" value="ECO:0007669"/>
    <property type="project" value="UniProtKB-KW"/>
</dbReference>
<keyword evidence="4" id="KW-0862">Zinc</keyword>
<evidence type="ECO:0000313" key="6">
    <source>
        <dbReference type="Proteomes" id="UP000256845"/>
    </source>
</evidence>
<evidence type="ECO:0000256" key="1">
    <source>
        <dbReference type="ARBA" id="ARBA00001947"/>
    </source>
</evidence>
<evidence type="ECO:0000256" key="2">
    <source>
        <dbReference type="ARBA" id="ARBA00022679"/>
    </source>
</evidence>
<comment type="caution">
    <text evidence="5">The sequence shown here is derived from an EMBL/GenBank/DDBJ whole genome shotgun (WGS) entry which is preliminary data.</text>
</comment>